<evidence type="ECO:0000313" key="3">
    <source>
        <dbReference type="Proteomes" id="UP000182661"/>
    </source>
</evidence>
<dbReference type="PANTHER" id="PTHR35561">
    <property type="entry name" value="RNA 2',3'-CYCLIC PHOSPHODIESTERASE"/>
    <property type="match status" value="1"/>
</dbReference>
<dbReference type="RefSeq" id="WP_071835599.1">
    <property type="nucleotide sequence ID" value="NZ_LSRP01000140.1"/>
</dbReference>
<dbReference type="InterPro" id="IPR004175">
    <property type="entry name" value="RNA_CPDase"/>
</dbReference>
<accession>A0A657LMK8</accession>
<evidence type="ECO:0008006" key="4">
    <source>
        <dbReference type="Google" id="ProtNLM"/>
    </source>
</evidence>
<dbReference type="Pfam" id="PF13563">
    <property type="entry name" value="2_5_RNA_ligase2"/>
    <property type="match status" value="1"/>
</dbReference>
<keyword evidence="1" id="KW-0378">Hydrolase</keyword>
<dbReference type="Gene3D" id="3.90.1140.10">
    <property type="entry name" value="Cyclic phosphodiesterase"/>
    <property type="match status" value="1"/>
</dbReference>
<evidence type="ECO:0000313" key="2">
    <source>
        <dbReference type="EMBL" id="OJF90544.1"/>
    </source>
</evidence>
<keyword evidence="3" id="KW-1185">Reference proteome</keyword>
<dbReference type="Proteomes" id="UP000182661">
    <property type="component" value="Unassembled WGS sequence"/>
</dbReference>
<dbReference type="EMBL" id="LSRP01000140">
    <property type="protein sequence ID" value="OJF90544.1"/>
    <property type="molecule type" value="Genomic_DNA"/>
</dbReference>
<reference evidence="2 3" key="1">
    <citation type="submission" date="2016-02" db="EMBL/GenBank/DDBJ databases">
        <title>Genome sequencing of a beta-galactosidase producing bacteria Rhizobium sp. 59.</title>
        <authorList>
            <person name="Wang D."/>
            <person name="Kot W."/>
            <person name="Qin Y."/>
            <person name="Hansen L."/>
            <person name="Naqvi K."/>
            <person name="Rensing C."/>
        </authorList>
    </citation>
    <scope>NUCLEOTIDE SEQUENCE [LARGE SCALE GENOMIC DNA]</scope>
    <source>
        <strain evidence="2 3">59</strain>
    </source>
</reference>
<name>A0A657LMK8_9HYPH</name>
<dbReference type="GO" id="GO:0008664">
    <property type="term" value="F:RNA 2',3'-cyclic 3'-phosphodiesterase activity"/>
    <property type="evidence" value="ECO:0007669"/>
    <property type="project" value="InterPro"/>
</dbReference>
<sequence length="212" mass="23767">MLGKAGNEVVRVHQPSFAFGDAAGLRSRKFDESVRSNLFLAVVPERDTACQAVEIGRHAAVEYDLSREVRPHRKMHVALNAIGAYTQLPDDVVSTVSQAMSAVRAMPFEISFDRIMSFQTGYAQPLVLTSAVRSEEMMDLHVQLAKEMWSAGLIFSYNPRFKPHMTLLHDGATIAERELIEPVSWTVREFVLVHSLVGCNDHEYLGRWPLLG</sequence>
<dbReference type="AlphaFoldDB" id="A0A657LMK8"/>
<proteinExistence type="predicted"/>
<dbReference type="GO" id="GO:0004113">
    <property type="term" value="F:2',3'-cyclic-nucleotide 3'-phosphodiesterase activity"/>
    <property type="evidence" value="ECO:0007669"/>
    <property type="project" value="InterPro"/>
</dbReference>
<comment type="caution">
    <text evidence="2">The sequence shown here is derived from an EMBL/GenBank/DDBJ whole genome shotgun (WGS) entry which is preliminary data.</text>
</comment>
<dbReference type="SUPFAM" id="SSF55144">
    <property type="entry name" value="LigT-like"/>
    <property type="match status" value="1"/>
</dbReference>
<dbReference type="PANTHER" id="PTHR35561:SF1">
    <property type="entry name" value="RNA 2',3'-CYCLIC PHOSPHODIESTERASE"/>
    <property type="match status" value="1"/>
</dbReference>
<evidence type="ECO:0000256" key="1">
    <source>
        <dbReference type="ARBA" id="ARBA00022801"/>
    </source>
</evidence>
<dbReference type="InterPro" id="IPR009097">
    <property type="entry name" value="Cyclic_Pdiesterase"/>
</dbReference>
<protein>
    <recommendedName>
        <fullName evidence="4">2'-5' RNA ligase</fullName>
    </recommendedName>
</protein>
<gene>
    <name evidence="2" type="ORF">AX760_07995</name>
</gene>
<organism evidence="2 3">
    <name type="scientific">Pararhizobium antarcticum</name>
    <dbReference type="NCBI Taxonomy" id="1798805"/>
    <lineage>
        <taxon>Bacteria</taxon>
        <taxon>Pseudomonadati</taxon>
        <taxon>Pseudomonadota</taxon>
        <taxon>Alphaproteobacteria</taxon>
        <taxon>Hyphomicrobiales</taxon>
        <taxon>Rhizobiaceae</taxon>
        <taxon>Rhizobium/Agrobacterium group</taxon>
        <taxon>Pararhizobium</taxon>
    </lineage>
</organism>